<accession>A0A378KXV9</accession>
<dbReference type="EMBL" id="UGOW01000001">
    <property type="protein sequence ID" value="STY18441.1"/>
    <property type="molecule type" value="Genomic_DNA"/>
</dbReference>
<dbReference type="OrthoDB" id="5651885at2"/>
<proteinExistence type="predicted"/>
<reference evidence="4 6" key="2">
    <citation type="submission" date="2018-06" db="EMBL/GenBank/DDBJ databases">
        <authorList>
            <consortium name="Pathogen Informatics"/>
            <person name="Doyle S."/>
        </authorList>
    </citation>
    <scope>NUCLEOTIDE SEQUENCE [LARGE SCALE GENOMIC DNA]</scope>
    <source>
        <strain evidence="4 6">NCTC12376</strain>
    </source>
</reference>
<evidence type="ECO:0000256" key="2">
    <source>
        <dbReference type="SAM" id="MobiDB-lite"/>
    </source>
</evidence>
<evidence type="ECO:0000313" key="4">
    <source>
        <dbReference type="EMBL" id="STY18441.1"/>
    </source>
</evidence>
<dbReference type="SUPFAM" id="SSF52540">
    <property type="entry name" value="P-loop containing nucleoside triphosphate hydrolases"/>
    <property type="match status" value="1"/>
</dbReference>
<dbReference type="InterPro" id="IPR000212">
    <property type="entry name" value="DNA_helicase_UvrD/REP"/>
</dbReference>
<keyword evidence="5" id="KW-1185">Reference proteome</keyword>
<protein>
    <recommendedName>
        <fullName evidence="1">DNA 3'-5' helicase II</fullName>
    </recommendedName>
</protein>
<name>A0A378KXV9_9GAMM</name>
<dbReference type="Gene3D" id="3.40.50.300">
    <property type="entry name" value="P-loop containing nucleotide triphosphate hydrolases"/>
    <property type="match status" value="2"/>
</dbReference>
<evidence type="ECO:0000313" key="3">
    <source>
        <dbReference type="EMBL" id="KTD48129.1"/>
    </source>
</evidence>
<dbReference type="STRING" id="45072.Lqua_1897"/>
<dbReference type="GO" id="GO:0000725">
    <property type="term" value="P:recombinational repair"/>
    <property type="evidence" value="ECO:0007669"/>
    <property type="project" value="TreeGrafter"/>
</dbReference>
<dbReference type="GO" id="GO:0003677">
    <property type="term" value="F:DNA binding"/>
    <property type="evidence" value="ECO:0007669"/>
    <property type="project" value="InterPro"/>
</dbReference>
<dbReference type="RefSeq" id="WP_058474066.1">
    <property type="nucleotide sequence ID" value="NZ_CAAAIL010000026.1"/>
</dbReference>
<sequence length="1343" mass="153910">MSTEIFYWDGLIMDETIADKYVEVINQLKNGELQGAGLSLKKMRSHRVFSLSTSYSGRLLFTSRVINQKKCLIFLEELPNHDYKNSKFLNNPATLNQFFEKNNNELMEIVDFDEEFMDIDDFPVPMDIDEKEKRLYTPVEYYDQEFIVLNSSQKEAKFARGPAVIEGPPGSGKSCAALSLIANSRPELNKILYLTSSPALVSHMEELYKSLPVSLDSPSGRVVFKSYLQLVHETDPATKDKKIVGQKHFAKWFADYCDRKEQLLKTQKSELKNSKKKRPQKRIQHLPQELLDAGNVYQEFRTTAAYSEYVDTKFGTNKEYTKVKYEELGEKHQSLFKKEHRSWLYQAYQDYVTYLRLTNSLDLSFYRLKSDDVFDMVVVDEGQDFSKAQIQDITALTSPTLQIYFCRDSHQSLEDSQSSGPFIHEHLFRLGKKMGIKAQHIELPCSYRVFPNAQPLVDRVLDLRMKLIGGRADNLEYVQLPMTVEQNSTLGSVHWFDKVPAAVHSALQEATQSSDLIIITLPEFIDEAKKFFKTDLVYTVDQVKGLQFPVVVLYRMAEDKALEEANKLLGTPELSYVGSSSTANRPAEGVGNPKFGPPLNRFFTAATRAQQQIIVIQPPQHKFSHVINAMKSAEQSNEDFKIELNKQSYSEEKWMDLVKKLIRKNEIPLAKKIYIQHLKKAPIEFKEFLNEITNPYSTSNPKSVVNNNSTLNTQQQVASSSFNSTDSSTVASVSTLGIFSERIIPKEIPALKKKRRGRHQSIITPGTSTNPKTSKPVSLVAQGTDKRNQQDNQKTEIKKSLPSQQQNRSKPPVNGRFIQETSMDEYMKGVRNSSNPGLHLSMELSNGTLDTQKLIMLLINYPELTELMTIDQLCQVGEQAHTSLLSQLCSPYSESRHTALNFLFEKDPELIQIFAGGLQCYLLSFQEVQERLTNETSAALLDIFQKKSADFRDIQYLNTTETGKKILLKLANELNWSTERLQKELQNISTNQPEPNFHISFQRQQINTTINQHAFINQHALFASQLNELNEASWPHIIARNPTDDISRKIVRLMIQGNVIGTELWNRASSVSLLDFFNYVCRESTVREKLNDHEIELATRVIKTLESNPGWSIIEQLNYIDLELCAPDLDITCIFSGILRTVRTHLILENRLLNQLYTLNIKFWGNTVGQFKDVLVNPHRIQAILDRLSVNDAVAIKAWNSLNEMEFKNNPSWCSLQFFTTCKNAMSPEEYEKCTLLQDIILWLEADKPWELETYFNYITQCLKSGELGRFSLLAGYLRFAHDYLAKQLLQERLNQRKIISPSERVSAAEHNEVRITHLMHDESIIEDEADEVHSVPGMRAFT</sequence>
<reference evidence="3 5" key="1">
    <citation type="submission" date="2015-11" db="EMBL/GenBank/DDBJ databases">
        <title>Genomic analysis of 38 Legionella species identifies large and diverse effector repertoires.</title>
        <authorList>
            <person name="Burstein D."/>
            <person name="Amaro F."/>
            <person name="Zusman T."/>
            <person name="Lifshitz Z."/>
            <person name="Cohen O."/>
            <person name="Gilbert J.A."/>
            <person name="Pupko T."/>
            <person name="Shuman H.A."/>
            <person name="Segal G."/>
        </authorList>
    </citation>
    <scope>NUCLEOTIDE SEQUENCE [LARGE SCALE GENOMIC DNA]</scope>
    <source>
        <strain evidence="3 5">ATCC 49507</strain>
    </source>
</reference>
<dbReference type="EMBL" id="LNYR01000024">
    <property type="protein sequence ID" value="KTD48129.1"/>
    <property type="molecule type" value="Genomic_DNA"/>
</dbReference>
<dbReference type="PANTHER" id="PTHR11070:SF2">
    <property type="entry name" value="ATP-DEPENDENT DNA HELICASE SRS2"/>
    <property type="match status" value="1"/>
</dbReference>
<feature type="compositionally biased region" description="Basic and acidic residues" evidence="2">
    <location>
        <begin position="784"/>
        <end position="799"/>
    </location>
</feature>
<organism evidence="4 6">
    <name type="scientific">Legionella quateirensis</name>
    <dbReference type="NCBI Taxonomy" id="45072"/>
    <lineage>
        <taxon>Bacteria</taxon>
        <taxon>Pseudomonadati</taxon>
        <taxon>Pseudomonadota</taxon>
        <taxon>Gammaproteobacteria</taxon>
        <taxon>Legionellales</taxon>
        <taxon>Legionellaceae</taxon>
        <taxon>Legionella</taxon>
    </lineage>
</organism>
<evidence type="ECO:0000313" key="6">
    <source>
        <dbReference type="Proteomes" id="UP000254230"/>
    </source>
</evidence>
<dbReference type="PANTHER" id="PTHR11070">
    <property type="entry name" value="UVRD / RECB / PCRA DNA HELICASE FAMILY MEMBER"/>
    <property type="match status" value="1"/>
</dbReference>
<evidence type="ECO:0000256" key="1">
    <source>
        <dbReference type="ARBA" id="ARBA00034923"/>
    </source>
</evidence>
<dbReference type="Proteomes" id="UP000254230">
    <property type="component" value="Unassembled WGS sequence"/>
</dbReference>
<evidence type="ECO:0000313" key="5">
    <source>
        <dbReference type="Proteomes" id="UP000054639"/>
    </source>
</evidence>
<feature type="compositionally biased region" description="Polar residues" evidence="2">
    <location>
        <begin position="761"/>
        <end position="776"/>
    </location>
</feature>
<dbReference type="GO" id="GO:0005524">
    <property type="term" value="F:ATP binding"/>
    <property type="evidence" value="ECO:0007669"/>
    <property type="project" value="InterPro"/>
</dbReference>
<dbReference type="GO" id="GO:0043138">
    <property type="term" value="F:3'-5' DNA helicase activity"/>
    <property type="evidence" value="ECO:0007669"/>
    <property type="project" value="TreeGrafter"/>
</dbReference>
<dbReference type="InterPro" id="IPR027417">
    <property type="entry name" value="P-loop_NTPase"/>
</dbReference>
<gene>
    <name evidence="3" type="ORF">Lqua_1897</name>
    <name evidence="4" type="ORF">NCTC12376_02260</name>
</gene>
<dbReference type="Proteomes" id="UP000054639">
    <property type="component" value="Unassembled WGS sequence"/>
</dbReference>
<dbReference type="GO" id="GO:0005829">
    <property type="term" value="C:cytosol"/>
    <property type="evidence" value="ECO:0007669"/>
    <property type="project" value="TreeGrafter"/>
</dbReference>
<feature type="region of interest" description="Disordered" evidence="2">
    <location>
        <begin position="749"/>
        <end position="815"/>
    </location>
</feature>